<feature type="region of interest" description="Disordered" evidence="1">
    <location>
        <begin position="80"/>
        <end position="100"/>
    </location>
</feature>
<keyword evidence="4" id="KW-1185">Reference proteome</keyword>
<proteinExistence type="predicted"/>
<name>A0AAN9LWD4_CANGL</name>
<dbReference type="InterPro" id="IPR025486">
    <property type="entry name" value="DUF4378"/>
</dbReference>
<evidence type="ECO:0000259" key="2">
    <source>
        <dbReference type="Pfam" id="PF14309"/>
    </source>
</evidence>
<sequence>MESEHQTSSVILQLMGLVKVPTQHPVRDKQKVLSENYLQKVASVGVRKKRSSPHRHSCGMNTHEKEEPEDVIKVVKVIRRDQHHNPSRGNGKENPFLSGTKVKDVPQHLDASVNWKPETLIDTISSFNVETSVNSGRIWEQGNLLLQQKMNDALQKDVHGEAGLYETFGLSKSHLDPKDETLNLKSFPFPSSCQNSHLADELLKEIFYPKSMRVYPEMRDRKKIFYHKNFGKLSSRSFSKISEDVSMQTGNVANRVLHTASSSFFKGNVGFANDTPKPSSNISVNEIQCNSPFFCSDGSYVGLEARNTTLEHRDETEKLQELGQHGQDSTHNQLVMISEHGNGARNLTHQSGFGNDKIERNIKCKIGVNYRFARKVPRPLCAASVDSCGTINQDNLFQRYWGLRKNPSVNWSTWKSMNRPEKFPSFSSHFNSNHTEENFIGHKSEKKCYLNEFSGKKTMLPQLSSSSPSPTLIDNQILHEICLVKDEVKNKKHEDCNMSKQNIVSPDSSVDCLVSDAMTEDVGWSHNNPTKQQSKSTVFILSQGDTESLNHTSYASKQQDTSDFQEDSVHSLFSETDPDSLGSFEEAYGPSPISVLDPSFIEDIPFSSKCDDSVYDSSEVDDEEFALNVSSDEDCGKETEGDFEEKKDIEGLFRAEESRDFSYVVEVLTEAGIFNRSLFSDFSTWHSADCPISPSVFEILEKKFGEQQLWKRSERRLLFDRVNTGLLEILQPYLYIPMWEKPVSRRLNAEPSQDMIEEVMWGFLVAQEKKASKDSADNMLGGEVRWTELGEDIEDIVREIVKLLIEELANEIVSLENF</sequence>
<evidence type="ECO:0000256" key="1">
    <source>
        <dbReference type="SAM" id="MobiDB-lite"/>
    </source>
</evidence>
<organism evidence="3 4">
    <name type="scientific">Canavalia gladiata</name>
    <name type="common">Sword bean</name>
    <name type="synonym">Dolichos gladiatus</name>
    <dbReference type="NCBI Taxonomy" id="3824"/>
    <lineage>
        <taxon>Eukaryota</taxon>
        <taxon>Viridiplantae</taxon>
        <taxon>Streptophyta</taxon>
        <taxon>Embryophyta</taxon>
        <taxon>Tracheophyta</taxon>
        <taxon>Spermatophyta</taxon>
        <taxon>Magnoliopsida</taxon>
        <taxon>eudicotyledons</taxon>
        <taxon>Gunneridae</taxon>
        <taxon>Pentapetalae</taxon>
        <taxon>rosids</taxon>
        <taxon>fabids</taxon>
        <taxon>Fabales</taxon>
        <taxon>Fabaceae</taxon>
        <taxon>Papilionoideae</taxon>
        <taxon>50 kb inversion clade</taxon>
        <taxon>NPAAA clade</taxon>
        <taxon>indigoferoid/millettioid clade</taxon>
        <taxon>Phaseoleae</taxon>
        <taxon>Canavalia</taxon>
    </lineage>
</organism>
<feature type="compositionally biased region" description="Basic residues" evidence="1">
    <location>
        <begin position="46"/>
        <end position="57"/>
    </location>
</feature>
<dbReference type="PANTHER" id="PTHR46836:SF7">
    <property type="entry name" value="PHOSPHATIDYLINOSITOL N-ACETYGLUCOSAMINLYTRANSFERASE SUBUNIT P-LIKE PROTEIN"/>
    <property type="match status" value="1"/>
</dbReference>
<comment type="caution">
    <text evidence="3">The sequence shown here is derived from an EMBL/GenBank/DDBJ whole genome shotgun (WGS) entry which is preliminary data.</text>
</comment>
<dbReference type="AlphaFoldDB" id="A0AAN9LWD4"/>
<dbReference type="PANTHER" id="PTHR46836">
    <property type="entry name" value="AFADIN"/>
    <property type="match status" value="1"/>
</dbReference>
<dbReference type="Proteomes" id="UP001367508">
    <property type="component" value="Unassembled WGS sequence"/>
</dbReference>
<feature type="region of interest" description="Disordered" evidence="1">
    <location>
        <begin position="44"/>
        <end position="66"/>
    </location>
</feature>
<evidence type="ECO:0000313" key="4">
    <source>
        <dbReference type="Proteomes" id="UP001367508"/>
    </source>
</evidence>
<gene>
    <name evidence="3" type="ORF">VNO77_21552</name>
</gene>
<protein>
    <recommendedName>
        <fullName evidence="2">DUF4378 domain-containing protein</fullName>
    </recommendedName>
</protein>
<dbReference type="Pfam" id="PF14309">
    <property type="entry name" value="DUF4378"/>
    <property type="match status" value="1"/>
</dbReference>
<feature type="domain" description="DUF4378" evidence="2">
    <location>
        <begin position="660"/>
        <end position="811"/>
    </location>
</feature>
<accession>A0AAN9LWD4</accession>
<evidence type="ECO:0000313" key="3">
    <source>
        <dbReference type="EMBL" id="KAK7340838.1"/>
    </source>
</evidence>
<reference evidence="3 4" key="1">
    <citation type="submission" date="2024-01" db="EMBL/GenBank/DDBJ databases">
        <title>The genomes of 5 underutilized Papilionoideae crops provide insights into root nodulation and disease resistanc.</title>
        <authorList>
            <person name="Jiang F."/>
        </authorList>
    </citation>
    <scope>NUCLEOTIDE SEQUENCE [LARGE SCALE GENOMIC DNA]</scope>
    <source>
        <strain evidence="3">LVBAO_FW01</strain>
        <tissue evidence="3">Leaves</tissue>
    </source>
</reference>
<dbReference type="EMBL" id="JAYMYQ010000004">
    <property type="protein sequence ID" value="KAK7340838.1"/>
    <property type="molecule type" value="Genomic_DNA"/>
</dbReference>